<dbReference type="EMBL" id="CP078075">
    <property type="protein sequence ID" value="WDM44960.1"/>
    <property type="molecule type" value="Genomic_DNA"/>
</dbReference>
<proteinExistence type="predicted"/>
<organism evidence="2 3">
    <name type="scientific">Microbacterium luteolum</name>
    <name type="common">Aureobacterium luteolum</name>
    <dbReference type="NCBI Taxonomy" id="69367"/>
    <lineage>
        <taxon>Bacteria</taxon>
        <taxon>Bacillati</taxon>
        <taxon>Actinomycetota</taxon>
        <taxon>Actinomycetes</taxon>
        <taxon>Micrococcales</taxon>
        <taxon>Microbacteriaceae</taxon>
        <taxon>Microbacterium</taxon>
    </lineage>
</organism>
<dbReference type="InterPro" id="IPR007712">
    <property type="entry name" value="RelE/ParE_toxin"/>
</dbReference>
<gene>
    <name evidence="2" type="ORF">KV395_17645</name>
</gene>
<dbReference type="Pfam" id="PF05016">
    <property type="entry name" value="ParE_toxin"/>
    <property type="match status" value="1"/>
</dbReference>
<sequence length="142" mass="15708">MTRRVVTTRRADEDIDLAVEYYVLAGEHAVAEAIVDALAAALKLLVGHPSIGSARWEALIGIPDLRTLPLRHHPYVLIHTDDPDAVRIHRFLHTSRDIPAELAATAASRISPPARIGALKYPPVTEIESTTDILDDLRRDRL</sequence>
<accession>A0ABY7XVQ0</accession>
<evidence type="ECO:0000256" key="1">
    <source>
        <dbReference type="ARBA" id="ARBA00022649"/>
    </source>
</evidence>
<keyword evidence="3" id="KW-1185">Reference proteome</keyword>
<keyword evidence="1" id="KW-1277">Toxin-antitoxin system</keyword>
<name>A0ABY7XVQ0_MICLT</name>
<evidence type="ECO:0000313" key="2">
    <source>
        <dbReference type="EMBL" id="WDM44960.1"/>
    </source>
</evidence>
<dbReference type="InterPro" id="IPR035093">
    <property type="entry name" value="RelE/ParE_toxin_dom_sf"/>
</dbReference>
<dbReference type="Proteomes" id="UP001215097">
    <property type="component" value="Chromosome"/>
</dbReference>
<reference evidence="2 3" key="1">
    <citation type="submission" date="2021-06" db="EMBL/GenBank/DDBJ databases">
        <title>Genome-based taxonomic framework of Microbacterium strains isolated from marine environment, the description of four new species and reclassification of four preexisting species.</title>
        <authorList>
            <person name="Lee S.D."/>
            <person name="Kim S.-M."/>
            <person name="Byeon Y.-S."/>
            <person name="Yang H.L."/>
            <person name="Kim I.S."/>
        </authorList>
    </citation>
    <scope>NUCLEOTIDE SEQUENCE [LARGE SCALE GENOMIC DNA]</scope>
    <source>
        <strain evidence="2 3">KACC 14465</strain>
    </source>
</reference>
<protein>
    <submittedName>
        <fullName evidence="2">Type II toxin-antitoxin system RelE/ParE family toxin</fullName>
    </submittedName>
</protein>
<dbReference type="Gene3D" id="3.30.2310.20">
    <property type="entry name" value="RelE-like"/>
    <property type="match status" value="1"/>
</dbReference>
<dbReference type="RefSeq" id="WP_282215118.1">
    <property type="nucleotide sequence ID" value="NZ_BAAAUN010000001.1"/>
</dbReference>
<evidence type="ECO:0000313" key="3">
    <source>
        <dbReference type="Proteomes" id="UP001215097"/>
    </source>
</evidence>